<dbReference type="Proteomes" id="UP000242444">
    <property type="component" value="Unassembled WGS sequence"/>
</dbReference>
<organism evidence="2 3">
    <name type="scientific">Amycolatopsis antarctica</name>
    <dbReference type="NCBI Taxonomy" id="1854586"/>
    <lineage>
        <taxon>Bacteria</taxon>
        <taxon>Bacillati</taxon>
        <taxon>Actinomycetota</taxon>
        <taxon>Actinomycetes</taxon>
        <taxon>Pseudonocardiales</taxon>
        <taxon>Pseudonocardiaceae</taxon>
        <taxon>Amycolatopsis</taxon>
    </lineage>
</organism>
<feature type="region of interest" description="Disordered" evidence="1">
    <location>
        <begin position="1"/>
        <end position="64"/>
    </location>
</feature>
<protein>
    <recommendedName>
        <fullName evidence="4">Mucin</fullName>
    </recommendedName>
</protein>
<gene>
    <name evidence="2" type="ORF">CFN78_11165</name>
</gene>
<evidence type="ECO:0000313" key="3">
    <source>
        <dbReference type="Proteomes" id="UP000242444"/>
    </source>
</evidence>
<feature type="compositionally biased region" description="Polar residues" evidence="1">
    <location>
        <begin position="23"/>
        <end position="32"/>
    </location>
</feature>
<comment type="caution">
    <text evidence="2">The sequence shown here is derived from an EMBL/GenBank/DDBJ whole genome shotgun (WGS) entry which is preliminary data.</text>
</comment>
<dbReference type="AlphaFoldDB" id="A0A263D4K8"/>
<name>A0A263D4K8_9PSEU</name>
<keyword evidence="3" id="KW-1185">Reference proteome</keyword>
<dbReference type="Pfam" id="PF19844">
    <property type="entry name" value="DUF6319"/>
    <property type="match status" value="1"/>
</dbReference>
<dbReference type="InterPro" id="IPR046282">
    <property type="entry name" value="DUF6319"/>
</dbReference>
<feature type="compositionally biased region" description="Polar residues" evidence="1">
    <location>
        <begin position="1"/>
        <end position="13"/>
    </location>
</feature>
<dbReference type="InParanoid" id="A0A263D4K8"/>
<accession>A0A263D4K8</accession>
<evidence type="ECO:0000256" key="1">
    <source>
        <dbReference type="SAM" id="MobiDB-lite"/>
    </source>
</evidence>
<sequence>MTTTVDSLTQQEETATEVPGAAASTTEDTTTPDAAKGAGTTPETESEKPKRGRPKGAAPKKTRTVELTLTVTGTADGEWQAELKHGSKWIARGLDVPAAAVSRAAKELHAELSGPIDEVIDAAREQQQAKVEQLEAELARAKQALAELDS</sequence>
<reference evidence="2 3" key="1">
    <citation type="submission" date="2017-07" db="EMBL/GenBank/DDBJ databases">
        <title>Amycolatopsis antarcticus sp. nov., isolated from the surface of an Antarcticus brown macroalga.</title>
        <authorList>
            <person name="Wang J."/>
            <person name="Leiva S."/>
            <person name="Huang J."/>
            <person name="Huang Y."/>
        </authorList>
    </citation>
    <scope>NUCLEOTIDE SEQUENCE [LARGE SCALE GENOMIC DNA]</scope>
    <source>
        <strain evidence="2 3">AU-G6</strain>
    </source>
</reference>
<proteinExistence type="predicted"/>
<feature type="compositionally biased region" description="Basic residues" evidence="1">
    <location>
        <begin position="50"/>
        <end position="62"/>
    </location>
</feature>
<dbReference type="OrthoDB" id="4753572at2"/>
<dbReference type="EMBL" id="NKYE01000005">
    <property type="protein sequence ID" value="OZM73390.1"/>
    <property type="molecule type" value="Genomic_DNA"/>
</dbReference>
<evidence type="ECO:0000313" key="2">
    <source>
        <dbReference type="EMBL" id="OZM73390.1"/>
    </source>
</evidence>
<evidence type="ECO:0008006" key="4">
    <source>
        <dbReference type="Google" id="ProtNLM"/>
    </source>
</evidence>